<proteinExistence type="inferred from homology"/>
<dbReference type="Pfam" id="PF00881">
    <property type="entry name" value="Nitroreductase"/>
    <property type="match status" value="1"/>
</dbReference>
<dbReference type="EMBL" id="JAAOAS010000487">
    <property type="protein sequence ID" value="KAF5575086.1"/>
    <property type="molecule type" value="Genomic_DNA"/>
</dbReference>
<gene>
    <name evidence="6" type="ORF">FPCIR_13324</name>
</gene>
<keyword evidence="7" id="KW-1185">Reference proteome</keyword>
<organism evidence="6 7">
    <name type="scientific">Fusarium pseudocircinatum</name>
    <dbReference type="NCBI Taxonomy" id="56676"/>
    <lineage>
        <taxon>Eukaryota</taxon>
        <taxon>Fungi</taxon>
        <taxon>Dikarya</taxon>
        <taxon>Ascomycota</taxon>
        <taxon>Pezizomycotina</taxon>
        <taxon>Sordariomycetes</taxon>
        <taxon>Hypocreomycetidae</taxon>
        <taxon>Hypocreales</taxon>
        <taxon>Nectriaceae</taxon>
        <taxon>Fusarium</taxon>
        <taxon>Fusarium fujikuroi species complex</taxon>
    </lineage>
</organism>
<evidence type="ECO:0000256" key="2">
    <source>
        <dbReference type="ARBA" id="ARBA00022630"/>
    </source>
</evidence>
<evidence type="ECO:0000256" key="1">
    <source>
        <dbReference type="ARBA" id="ARBA00008366"/>
    </source>
</evidence>
<evidence type="ECO:0000313" key="6">
    <source>
        <dbReference type="EMBL" id="KAF5575086.1"/>
    </source>
</evidence>
<keyword evidence="4" id="KW-0560">Oxidoreductase</keyword>
<dbReference type="InterPro" id="IPR016446">
    <property type="entry name" value="Flavin_OxRdtase_Frp"/>
</dbReference>
<evidence type="ECO:0000313" key="7">
    <source>
        <dbReference type="Proteomes" id="UP000546213"/>
    </source>
</evidence>
<dbReference type="InterPro" id="IPR000415">
    <property type="entry name" value="Nitroreductase-like"/>
</dbReference>
<dbReference type="PANTHER" id="PTHR43425">
    <property type="entry name" value="OXYGEN-INSENSITIVE NADPH NITROREDUCTASE"/>
    <property type="match status" value="1"/>
</dbReference>
<dbReference type="GO" id="GO:0016491">
    <property type="term" value="F:oxidoreductase activity"/>
    <property type="evidence" value="ECO:0007669"/>
    <property type="project" value="UniProtKB-KW"/>
</dbReference>
<evidence type="ECO:0000256" key="4">
    <source>
        <dbReference type="ARBA" id="ARBA00023002"/>
    </source>
</evidence>
<keyword evidence="3" id="KW-0288">FMN</keyword>
<sequence>MDTAKTQTFSSLLEDRYQDGTSADLEGPVNPVITTILRHKSHRKFLPRSLEPGTLEALVAAGSSASTSSLLQTWGIVAVQNPERKAALAKLAGDQDFIRQAPLFLIFVADLNRITKVIKNAGTKDTGLKNFDMFIMPTIDCALVSQNVNVVAESLGLGTCYVGAVRNNCSKLCEMLNLPHRTVALFGMAIGYPDPSENVSIKPRFGISAVLHHEVWGDGDEQGHLESYNKALGGFYEMQGKAGRQTWTHYMSHYFESGDLDGRERMREVVTERGFELA</sequence>
<reference evidence="6 7" key="1">
    <citation type="submission" date="2020-05" db="EMBL/GenBank/DDBJ databases">
        <title>Identification and distribution of gene clusters putatively required for synthesis of sphingolipid metabolism inhibitors in phylogenetically diverse species of the filamentous fungus Fusarium.</title>
        <authorList>
            <person name="Kim H.-S."/>
            <person name="Busman M."/>
            <person name="Brown D.W."/>
            <person name="Divon H."/>
            <person name="Uhlig S."/>
            <person name="Proctor R.H."/>
        </authorList>
    </citation>
    <scope>NUCLEOTIDE SEQUENCE [LARGE SCALE GENOMIC DNA]</scope>
    <source>
        <strain evidence="6 7">NRRL 36939</strain>
    </source>
</reference>
<accession>A0A8H5KMP8</accession>
<keyword evidence="2" id="KW-0285">Flavoprotein</keyword>
<dbReference type="OrthoDB" id="2094932at2759"/>
<feature type="domain" description="Nitroreductase" evidence="5">
    <location>
        <begin position="37"/>
        <end position="192"/>
    </location>
</feature>
<name>A0A8H5KMP8_9HYPO</name>
<evidence type="ECO:0000259" key="5">
    <source>
        <dbReference type="Pfam" id="PF00881"/>
    </source>
</evidence>
<dbReference type="PIRSF" id="PIRSF005426">
    <property type="entry name" value="Frp"/>
    <property type="match status" value="1"/>
</dbReference>
<dbReference type="SUPFAM" id="SSF55469">
    <property type="entry name" value="FMN-dependent nitroreductase-like"/>
    <property type="match status" value="1"/>
</dbReference>
<dbReference type="InterPro" id="IPR029479">
    <property type="entry name" value="Nitroreductase"/>
</dbReference>
<protein>
    <submittedName>
        <fullName evidence="6">Nitroreductase</fullName>
    </submittedName>
</protein>
<comment type="similarity">
    <text evidence="1">Belongs to the flavin oxidoreductase frp family.</text>
</comment>
<comment type="caution">
    <text evidence="6">The sequence shown here is derived from an EMBL/GenBank/DDBJ whole genome shotgun (WGS) entry which is preliminary data.</text>
</comment>
<evidence type="ECO:0000256" key="3">
    <source>
        <dbReference type="ARBA" id="ARBA00022643"/>
    </source>
</evidence>
<dbReference type="Proteomes" id="UP000546213">
    <property type="component" value="Unassembled WGS sequence"/>
</dbReference>
<dbReference type="PANTHER" id="PTHR43425:SF2">
    <property type="entry name" value="OXYGEN-INSENSITIVE NADPH NITROREDUCTASE"/>
    <property type="match status" value="1"/>
</dbReference>
<dbReference type="AlphaFoldDB" id="A0A8H5KMP8"/>
<dbReference type="Gene3D" id="3.40.109.10">
    <property type="entry name" value="NADH Oxidase"/>
    <property type="match status" value="1"/>
</dbReference>